<evidence type="ECO:0000313" key="14">
    <source>
        <dbReference type="EMBL" id="SEN06692.1"/>
    </source>
</evidence>
<proteinExistence type="inferred from homology"/>
<evidence type="ECO:0000256" key="11">
    <source>
        <dbReference type="RuleBase" id="RU004004"/>
    </source>
</evidence>
<comment type="similarity">
    <text evidence="2">Belongs to the bacterial secretin family. PilQ subfamily.</text>
</comment>
<dbReference type="InterPro" id="IPR004845">
    <property type="entry name" value="T2SS_GspD_CS"/>
</dbReference>
<dbReference type="GO" id="GO:0009279">
    <property type="term" value="C:cell outer membrane"/>
    <property type="evidence" value="ECO:0007669"/>
    <property type="project" value="UniProtKB-SubCell"/>
</dbReference>
<dbReference type="AlphaFoldDB" id="A0A1H8DH90"/>
<evidence type="ECO:0000256" key="7">
    <source>
        <dbReference type="ARBA" id="ARBA00023237"/>
    </source>
</evidence>
<reference evidence="14 15" key="1">
    <citation type="submission" date="2016-10" db="EMBL/GenBank/DDBJ databases">
        <authorList>
            <person name="de Groot N.N."/>
        </authorList>
    </citation>
    <scope>NUCLEOTIDE SEQUENCE [LARGE SCALE GENOMIC DNA]</scope>
    <source>
        <strain evidence="14 15">DSM 15123</strain>
    </source>
</reference>
<feature type="domain" description="Secretin/TonB short N-terminal" evidence="13">
    <location>
        <begin position="104"/>
        <end position="152"/>
    </location>
</feature>
<evidence type="ECO:0000256" key="10">
    <source>
        <dbReference type="ARBA" id="ARBA00025897"/>
    </source>
</evidence>
<dbReference type="InterPro" id="IPR013355">
    <property type="entry name" value="Pilus_4_PilQ"/>
</dbReference>
<dbReference type="GO" id="GO:0030420">
    <property type="term" value="P:establishment of competence for transformation"/>
    <property type="evidence" value="ECO:0007669"/>
    <property type="project" value="UniProtKB-KW"/>
</dbReference>
<keyword evidence="15" id="KW-1185">Reference proteome</keyword>
<feature type="signal peptide" evidence="12">
    <location>
        <begin position="1"/>
        <end position="29"/>
    </location>
</feature>
<accession>A0A1H8DH90</accession>
<dbReference type="InterPro" id="IPR005644">
    <property type="entry name" value="NolW-like"/>
</dbReference>
<dbReference type="PANTHER" id="PTHR30604">
    <property type="entry name" value="PROTEIN TRANSPORT PROTEIN HOFQ"/>
    <property type="match status" value="1"/>
</dbReference>
<dbReference type="InterPro" id="IPR004846">
    <property type="entry name" value="T2SS/T3SS_dom"/>
</dbReference>
<evidence type="ECO:0000256" key="2">
    <source>
        <dbReference type="ARBA" id="ARBA00006304"/>
    </source>
</evidence>
<dbReference type="InterPro" id="IPR011662">
    <property type="entry name" value="Secretin/TonB_short_N"/>
</dbReference>
<dbReference type="NCBIfam" id="TIGR02515">
    <property type="entry name" value="IV_pilus_PilQ"/>
    <property type="match status" value="1"/>
</dbReference>
<dbReference type="Pfam" id="PF07660">
    <property type="entry name" value="STN"/>
    <property type="match status" value="1"/>
</dbReference>
<evidence type="ECO:0000313" key="15">
    <source>
        <dbReference type="Proteomes" id="UP000199531"/>
    </source>
</evidence>
<dbReference type="InterPro" id="IPR038591">
    <property type="entry name" value="NolW-like_sf"/>
</dbReference>
<dbReference type="InterPro" id="IPR051808">
    <property type="entry name" value="Type_IV_pilus_biogenesis"/>
</dbReference>
<dbReference type="STRING" id="1121117.SAMN02745977_00324"/>
<dbReference type="PANTHER" id="PTHR30604:SF1">
    <property type="entry name" value="DNA UTILIZATION PROTEIN HOFQ"/>
    <property type="match status" value="1"/>
</dbReference>
<comment type="subcellular location">
    <subcellularLocation>
        <location evidence="1 11">Cell outer membrane</location>
    </subcellularLocation>
</comment>
<evidence type="ECO:0000256" key="6">
    <source>
        <dbReference type="ARBA" id="ARBA00023136"/>
    </source>
</evidence>
<sequence length="498" mass="52883">MKQKQQGSGRWRQAVALVAIGLAGVAAQAAPLRGDVNVPAQTGEYAPVAEEQEQPVLKGSTPSVRGVIPRGARSRGARSERISLHFQNIEVRALLQVIADFTGLNVVASDSVTGSMTVRLKDVPWEQALDIILQARGLAMQRKDNVLWVAPREELAARQKLELEAGSAIQGLEPVRTQGFALNYARASDLVRHLAGSGSGASRMLSARGHAFAEPRTNQLFVTDVPAVLEQVQGLLSRLDIPVRQVMIEARIVEAGDSWGRSLGARLSILGQGQGSASLGSINGRDYRIGVASKPGAAETTLYNLPAMGQNGYAPAALGLSIFSPAAARFLSLEISALEADGKGKLVSSPRVVTADQTKALIEQGTELPYQVATASGATSLAFRKANLKLEVTPQITPEGNVVLDLDVNKDSVGRATLDGFAIDTKHIQTNVLIEDGGTLVIGGIFEMSERNDVSQVPLLGDIPVLGNLFKTRTQATEKKEMLVFITPKILSGGVAMR</sequence>
<evidence type="ECO:0000256" key="5">
    <source>
        <dbReference type="ARBA" id="ARBA00022729"/>
    </source>
</evidence>
<keyword evidence="8" id="KW-0178">Competence</keyword>
<comment type="function">
    <text evidence="9">Required for type IV pilus biogenesis and competence. Could function as a pore for exit of the pilus but also as a channel for entry of heme and antimicrobial agents and uptake of transforming DNA.</text>
</comment>
<dbReference type="PRINTS" id="PR00811">
    <property type="entry name" value="BCTERIALGSPD"/>
</dbReference>
<comment type="subunit">
    <text evidence="10">Homododecamer. Tetramer of trimer.</text>
</comment>
<evidence type="ECO:0000256" key="12">
    <source>
        <dbReference type="SAM" id="SignalP"/>
    </source>
</evidence>
<dbReference type="Pfam" id="PF03958">
    <property type="entry name" value="Secretin_N"/>
    <property type="match status" value="1"/>
</dbReference>
<keyword evidence="7" id="KW-0998">Cell outer membrane</keyword>
<dbReference type="EMBL" id="FOCW01000001">
    <property type="protein sequence ID" value="SEN06692.1"/>
    <property type="molecule type" value="Genomic_DNA"/>
</dbReference>
<dbReference type="InterPro" id="IPR001775">
    <property type="entry name" value="GspD/PilQ"/>
</dbReference>
<dbReference type="OrthoDB" id="9779724at2"/>
<keyword evidence="4 11" id="KW-0813">Transport</keyword>
<protein>
    <recommendedName>
        <fullName evidence="3">Type IV pilus biogenesis and competence protein PilQ</fullName>
    </recommendedName>
</protein>
<keyword evidence="5 12" id="KW-0732">Signal</keyword>
<evidence type="ECO:0000256" key="4">
    <source>
        <dbReference type="ARBA" id="ARBA00022448"/>
    </source>
</evidence>
<evidence type="ECO:0000256" key="3">
    <source>
        <dbReference type="ARBA" id="ARBA00014124"/>
    </source>
</evidence>
<dbReference type="Gene3D" id="3.30.1370.120">
    <property type="match status" value="1"/>
</dbReference>
<feature type="chain" id="PRO_5011640026" description="Type IV pilus biogenesis and competence protein PilQ" evidence="12">
    <location>
        <begin position="30"/>
        <end position="498"/>
    </location>
</feature>
<name>A0A1H8DH90_9BURK</name>
<dbReference type="Pfam" id="PF00263">
    <property type="entry name" value="Secretin"/>
    <property type="match status" value="1"/>
</dbReference>
<evidence type="ECO:0000259" key="13">
    <source>
        <dbReference type="SMART" id="SM00965"/>
    </source>
</evidence>
<organism evidence="14 15">
    <name type="scientific">Brachymonas denitrificans DSM 15123</name>
    <dbReference type="NCBI Taxonomy" id="1121117"/>
    <lineage>
        <taxon>Bacteria</taxon>
        <taxon>Pseudomonadati</taxon>
        <taxon>Pseudomonadota</taxon>
        <taxon>Betaproteobacteria</taxon>
        <taxon>Burkholderiales</taxon>
        <taxon>Comamonadaceae</taxon>
        <taxon>Brachymonas</taxon>
    </lineage>
</organism>
<dbReference type="SMART" id="SM00965">
    <property type="entry name" value="STN"/>
    <property type="match status" value="1"/>
</dbReference>
<dbReference type="Proteomes" id="UP000199531">
    <property type="component" value="Unassembled WGS sequence"/>
</dbReference>
<dbReference type="PROSITE" id="PS00875">
    <property type="entry name" value="T2SP_D"/>
    <property type="match status" value="1"/>
</dbReference>
<dbReference type="Gene3D" id="3.30.1370.130">
    <property type="match status" value="1"/>
</dbReference>
<dbReference type="GO" id="GO:0009306">
    <property type="term" value="P:protein secretion"/>
    <property type="evidence" value="ECO:0007669"/>
    <property type="project" value="InterPro"/>
</dbReference>
<keyword evidence="6" id="KW-0472">Membrane</keyword>
<evidence type="ECO:0000256" key="1">
    <source>
        <dbReference type="ARBA" id="ARBA00004442"/>
    </source>
</evidence>
<evidence type="ECO:0000256" key="8">
    <source>
        <dbReference type="ARBA" id="ARBA00023287"/>
    </source>
</evidence>
<gene>
    <name evidence="14" type="ORF">SAMN02745977_00324</name>
</gene>
<evidence type="ECO:0000256" key="9">
    <source>
        <dbReference type="ARBA" id="ARBA00024678"/>
    </source>
</evidence>